<reference evidence="2" key="1">
    <citation type="submission" date="2015-08" db="EMBL/GenBank/DDBJ databases">
        <title>Vibrio galatheae sp. nov., a novel member of the Vibrionaceae family isolated from the Solomon Islands.</title>
        <authorList>
            <person name="Giubergia S."/>
            <person name="Machado H."/>
            <person name="Mateiu R.V."/>
            <person name="Gram L."/>
        </authorList>
    </citation>
    <scope>NUCLEOTIDE SEQUENCE [LARGE SCALE GENOMIC DNA]</scope>
    <source>
        <strain evidence="2">DSM 19134</strain>
    </source>
</reference>
<dbReference type="AlphaFoldDB" id="A0A0M0I562"/>
<gene>
    <name evidence="1" type="ORF">AKJ31_03585</name>
</gene>
<evidence type="ECO:0000313" key="1">
    <source>
        <dbReference type="EMBL" id="KOO09446.1"/>
    </source>
</evidence>
<organism evidence="1 2">
    <name type="scientific">Vibrio hepatarius</name>
    <dbReference type="NCBI Taxonomy" id="171383"/>
    <lineage>
        <taxon>Bacteria</taxon>
        <taxon>Pseudomonadati</taxon>
        <taxon>Pseudomonadota</taxon>
        <taxon>Gammaproteobacteria</taxon>
        <taxon>Vibrionales</taxon>
        <taxon>Vibrionaceae</taxon>
        <taxon>Vibrio</taxon>
        <taxon>Vibrio oreintalis group</taxon>
    </lineage>
</organism>
<dbReference type="OrthoDB" id="9813502at2"/>
<dbReference type="RefSeq" id="WP_053407705.1">
    <property type="nucleotide sequence ID" value="NZ_LHPI01000001.1"/>
</dbReference>
<proteinExistence type="predicted"/>
<evidence type="ECO:0000313" key="2">
    <source>
        <dbReference type="Proteomes" id="UP000037530"/>
    </source>
</evidence>
<accession>A0A0M0I562</accession>
<dbReference type="STRING" id="171383.AKJ31_03585"/>
<comment type="caution">
    <text evidence="1">The sequence shown here is derived from an EMBL/GenBank/DDBJ whole genome shotgun (WGS) entry which is preliminary data.</text>
</comment>
<sequence>MRAQIDQLMPHQYTGSYIDGNNGLVHLEQDQGEVIQDTTLTYIHEQAGYVSVVKATKSGKGVFLSSFRRLSSNEAKRTD</sequence>
<dbReference type="Proteomes" id="UP000037530">
    <property type="component" value="Unassembled WGS sequence"/>
</dbReference>
<keyword evidence="2" id="KW-1185">Reference proteome</keyword>
<dbReference type="EMBL" id="LHPI01000001">
    <property type="protein sequence ID" value="KOO09446.1"/>
    <property type="molecule type" value="Genomic_DNA"/>
</dbReference>
<name>A0A0M0I562_9VIBR</name>
<dbReference type="PATRIC" id="fig|171383.3.peg.741"/>
<protein>
    <submittedName>
        <fullName evidence="1">Uncharacterized protein</fullName>
    </submittedName>
</protein>